<dbReference type="Proteomes" id="UP000294673">
    <property type="component" value="Segment"/>
</dbReference>
<reference evidence="1 2" key="1">
    <citation type="submission" date="2018-12" db="EMBL/GenBank/DDBJ databases">
        <title>Still something new to discover - new insights into E. coli phage diversity and taxonomy.</title>
        <authorList>
            <person name="Korf I.H.E."/>
            <person name="Adriaennsens E."/>
            <person name="Dreiseikelmann B."/>
            <person name="Kropinski A."/>
            <person name="Nimtz M."/>
            <person name="Meier-Kolthoff J.P."/>
            <person name="Rohde M."/>
            <person name="van Raaij M."/>
            <person name="Wittmann J."/>
        </authorList>
    </citation>
    <scope>NUCLEOTIDE SEQUENCE [LARGE SCALE GENOMIC DNA]</scope>
</reference>
<gene>
    <name evidence="1" type="ORF">Goslar_00154</name>
</gene>
<evidence type="ECO:0000313" key="2">
    <source>
        <dbReference type="Proteomes" id="UP000294673"/>
    </source>
</evidence>
<protein>
    <submittedName>
        <fullName evidence="1">Uncharacterized protein</fullName>
    </submittedName>
</protein>
<proteinExistence type="predicted"/>
<sequence length="173" mass="19030">MKKLFLAALFITASAHAWDYSELETGHAKLGTMYTWSSAEVSAPTALEVNCLSTGGAWVKLDTEDEGYQAPLLRDYPGIVKITIGTADGISYFNGETDLNFWSKGGQQRLVNFVSELNQALTISVLTDDGKTYRVRPIEPEMRIDVRKCPAGVPAMVDPNTRTVRTPEELNAL</sequence>
<evidence type="ECO:0000313" key="1">
    <source>
        <dbReference type="EMBL" id="QBO63947.1"/>
    </source>
</evidence>
<organism evidence="1 2">
    <name type="scientific">Escherichia phage vB_EcoM_Goslar</name>
    <dbReference type="NCBI Taxonomy" id="2502409"/>
    <lineage>
        <taxon>Viruses</taxon>
        <taxon>Duplodnaviria</taxon>
        <taxon>Heunggongvirae</taxon>
        <taxon>Uroviricota</taxon>
        <taxon>Caudoviricetes</taxon>
        <taxon>Chimalliviridae</taxon>
        <taxon>Goslarvirus</taxon>
        <taxon>Goslarvirus goslar</taxon>
    </lineage>
</organism>
<name>A0A482GG35_BPGOS</name>
<organismHost>
    <name type="scientific">Escherichia coli</name>
    <dbReference type="NCBI Taxonomy" id="562"/>
</organismHost>
<keyword evidence="2" id="KW-1185">Reference proteome</keyword>
<accession>A0A482GG35</accession>
<dbReference type="EMBL" id="MK327938">
    <property type="protein sequence ID" value="QBO63947.1"/>
    <property type="molecule type" value="Genomic_DNA"/>
</dbReference>